<comment type="similarity">
    <text evidence="6">Belongs to the UTP23/FCF1 family. UTP23 subfamily.</text>
</comment>
<dbReference type="CDD" id="cd09865">
    <property type="entry name" value="PIN_ScUtp23p-like"/>
    <property type="match status" value="1"/>
</dbReference>
<evidence type="ECO:0000313" key="11">
    <source>
        <dbReference type="Proteomes" id="UP000799766"/>
    </source>
</evidence>
<dbReference type="Proteomes" id="UP000799766">
    <property type="component" value="Unassembled WGS sequence"/>
</dbReference>
<evidence type="ECO:0000256" key="3">
    <source>
        <dbReference type="ARBA" id="ARBA00022552"/>
    </source>
</evidence>
<dbReference type="EMBL" id="MU001674">
    <property type="protein sequence ID" value="KAF2460110.1"/>
    <property type="molecule type" value="Genomic_DNA"/>
</dbReference>
<dbReference type="OrthoDB" id="25675at2759"/>
<protein>
    <recommendedName>
        <fullName evidence="7">U three protein 23</fullName>
    </recommendedName>
</protein>
<evidence type="ECO:0000256" key="2">
    <source>
        <dbReference type="ARBA" id="ARBA00022517"/>
    </source>
</evidence>
<organism evidence="10 11">
    <name type="scientific">Lineolata rhizophorae</name>
    <dbReference type="NCBI Taxonomy" id="578093"/>
    <lineage>
        <taxon>Eukaryota</taxon>
        <taxon>Fungi</taxon>
        <taxon>Dikarya</taxon>
        <taxon>Ascomycota</taxon>
        <taxon>Pezizomycotina</taxon>
        <taxon>Dothideomycetes</taxon>
        <taxon>Dothideomycetes incertae sedis</taxon>
        <taxon>Lineolatales</taxon>
        <taxon>Lineolataceae</taxon>
        <taxon>Lineolata</taxon>
    </lineage>
</organism>
<comment type="function">
    <text evidence="5">Involved in rRNA-processing and ribosome biogenesis.</text>
</comment>
<evidence type="ECO:0000256" key="6">
    <source>
        <dbReference type="ARBA" id="ARBA00038503"/>
    </source>
</evidence>
<evidence type="ECO:0000256" key="4">
    <source>
        <dbReference type="ARBA" id="ARBA00023242"/>
    </source>
</evidence>
<dbReference type="InterPro" id="IPR029060">
    <property type="entry name" value="PIN-like_dom_sf"/>
</dbReference>
<accession>A0A6A6P822</accession>
<feature type="compositionally biased region" description="Acidic residues" evidence="8">
    <location>
        <begin position="210"/>
        <end position="223"/>
    </location>
</feature>
<dbReference type="GO" id="GO:0006364">
    <property type="term" value="P:rRNA processing"/>
    <property type="evidence" value="ECO:0007669"/>
    <property type="project" value="UniProtKB-KW"/>
</dbReference>
<feature type="region of interest" description="Disordered" evidence="8">
    <location>
        <begin position="72"/>
        <end position="94"/>
    </location>
</feature>
<evidence type="ECO:0000313" key="10">
    <source>
        <dbReference type="EMBL" id="KAF2460110.1"/>
    </source>
</evidence>
<dbReference type="Pfam" id="PF24779">
    <property type="entry name" value="UTP23_sensor"/>
    <property type="match status" value="1"/>
</dbReference>
<keyword evidence="4" id="KW-0539">Nucleus</keyword>
<name>A0A6A6P822_9PEZI</name>
<keyword evidence="11" id="KW-1185">Reference proteome</keyword>
<feature type="domain" description="UTP23 sensor motif region" evidence="9">
    <location>
        <begin position="233"/>
        <end position="250"/>
    </location>
</feature>
<dbReference type="PANTHER" id="PTHR12416">
    <property type="entry name" value="RRNA-PROCESSING PROTEIN UTP23 HOMOLOG"/>
    <property type="match status" value="1"/>
</dbReference>
<dbReference type="GO" id="GO:0032040">
    <property type="term" value="C:small-subunit processome"/>
    <property type="evidence" value="ECO:0007669"/>
    <property type="project" value="InterPro"/>
</dbReference>
<feature type="compositionally biased region" description="Basic and acidic residues" evidence="8">
    <location>
        <begin position="251"/>
        <end position="301"/>
    </location>
</feature>
<feature type="compositionally biased region" description="Basic and acidic residues" evidence="8">
    <location>
        <begin position="199"/>
        <end position="209"/>
    </location>
</feature>
<evidence type="ECO:0000256" key="5">
    <source>
        <dbReference type="ARBA" id="ARBA00037300"/>
    </source>
</evidence>
<evidence type="ECO:0000256" key="1">
    <source>
        <dbReference type="ARBA" id="ARBA00004604"/>
    </source>
</evidence>
<gene>
    <name evidence="10" type="ORF">BDY21DRAFT_299724</name>
</gene>
<dbReference type="InterPro" id="IPR006984">
    <property type="entry name" value="Fcf1/UTP23"/>
</dbReference>
<feature type="region of interest" description="Disordered" evidence="8">
    <location>
        <begin position="199"/>
        <end position="313"/>
    </location>
</feature>
<feature type="compositionally biased region" description="Basic residues" evidence="8">
    <location>
        <begin position="302"/>
        <end position="311"/>
    </location>
</feature>
<evidence type="ECO:0000259" key="9">
    <source>
        <dbReference type="Pfam" id="PF24779"/>
    </source>
</evidence>
<evidence type="ECO:0000256" key="8">
    <source>
        <dbReference type="SAM" id="MobiDB-lite"/>
    </source>
</evidence>
<dbReference type="FunFam" id="3.40.50.1010:FF:000006">
    <property type="entry name" value="rRNA-processing protein UTP23 homolog"/>
    <property type="match status" value="1"/>
</dbReference>
<keyword evidence="3" id="KW-0698">rRNA processing</keyword>
<dbReference type="InterPro" id="IPR057776">
    <property type="entry name" value="UTP23_sensor"/>
</dbReference>
<sequence length="346" mass="38709">MRGKRAKQYRKMMHRYGITFGFREPYQVLIDAQMIQDTARFKMDLVPALERTLQGKVKPMITQCTMRHLYELAQRKPKPPTKRTEPSAAPPLDPQPLIALARTFERRRCNHHTLPAPLSTPACLLACIDPSSAGANKHRYVVATQDADFRAQLRNEVAGVPLVYVSRSVMVMEPMGKRTVDVREGVERGKLRRGFLEKEDGKKRKREEGAEGMEGGEDEEGSAGEEQPKKKNKVKGPKGPNPLSVKKPKKREQGPQEGQRKMKMAKMEEVRDEKGGAVDEGARAEREQSQLDGTRVEEGEKRKRKRKHKSSRAIAEAVEANGEAPATVNAAVGRLEDTNGDVAVEA</sequence>
<evidence type="ECO:0000256" key="7">
    <source>
        <dbReference type="ARBA" id="ARBA00076388"/>
    </source>
</evidence>
<dbReference type="Gene3D" id="3.40.50.1010">
    <property type="entry name" value="5'-nuclease"/>
    <property type="match status" value="1"/>
</dbReference>
<keyword evidence="2" id="KW-0690">Ribosome biogenesis</keyword>
<reference evidence="10" key="1">
    <citation type="journal article" date="2020" name="Stud. Mycol.">
        <title>101 Dothideomycetes genomes: a test case for predicting lifestyles and emergence of pathogens.</title>
        <authorList>
            <person name="Haridas S."/>
            <person name="Albert R."/>
            <person name="Binder M."/>
            <person name="Bloem J."/>
            <person name="Labutti K."/>
            <person name="Salamov A."/>
            <person name="Andreopoulos B."/>
            <person name="Baker S."/>
            <person name="Barry K."/>
            <person name="Bills G."/>
            <person name="Bluhm B."/>
            <person name="Cannon C."/>
            <person name="Castanera R."/>
            <person name="Culley D."/>
            <person name="Daum C."/>
            <person name="Ezra D."/>
            <person name="Gonzalez J."/>
            <person name="Henrissat B."/>
            <person name="Kuo A."/>
            <person name="Liang C."/>
            <person name="Lipzen A."/>
            <person name="Lutzoni F."/>
            <person name="Magnuson J."/>
            <person name="Mondo S."/>
            <person name="Nolan M."/>
            <person name="Ohm R."/>
            <person name="Pangilinan J."/>
            <person name="Park H.-J."/>
            <person name="Ramirez L."/>
            <person name="Alfaro M."/>
            <person name="Sun H."/>
            <person name="Tritt A."/>
            <person name="Yoshinaga Y."/>
            <person name="Zwiers L.-H."/>
            <person name="Turgeon B."/>
            <person name="Goodwin S."/>
            <person name="Spatafora J."/>
            <person name="Crous P."/>
            <person name="Grigoriev I."/>
        </authorList>
    </citation>
    <scope>NUCLEOTIDE SEQUENCE</scope>
    <source>
        <strain evidence="10">ATCC 16933</strain>
    </source>
</reference>
<proteinExistence type="inferred from homology"/>
<comment type="subcellular location">
    <subcellularLocation>
        <location evidence="1">Nucleus</location>
        <location evidence="1">Nucleolus</location>
    </subcellularLocation>
</comment>
<dbReference type="AlphaFoldDB" id="A0A6A6P822"/>
<dbReference type="Pfam" id="PF04900">
    <property type="entry name" value="Fcf1"/>
    <property type="match status" value="1"/>
</dbReference>
<dbReference type="SUPFAM" id="SSF88723">
    <property type="entry name" value="PIN domain-like"/>
    <property type="match status" value="1"/>
</dbReference>